<dbReference type="AlphaFoldDB" id="A0A2B4SKG8"/>
<keyword evidence="1" id="KW-1133">Transmembrane helix</keyword>
<comment type="caution">
    <text evidence="2">The sequence shown here is derived from an EMBL/GenBank/DDBJ whole genome shotgun (WGS) entry which is preliminary data.</text>
</comment>
<feature type="transmembrane region" description="Helical" evidence="1">
    <location>
        <begin position="165"/>
        <end position="184"/>
    </location>
</feature>
<dbReference type="Proteomes" id="UP000225706">
    <property type="component" value="Unassembled WGS sequence"/>
</dbReference>
<keyword evidence="1" id="KW-0472">Membrane</keyword>
<evidence type="ECO:0000256" key="1">
    <source>
        <dbReference type="SAM" id="Phobius"/>
    </source>
</evidence>
<keyword evidence="1" id="KW-0812">Transmembrane</keyword>
<dbReference type="EMBL" id="LSMT01000067">
    <property type="protein sequence ID" value="PFX29360.1"/>
    <property type="molecule type" value="Genomic_DNA"/>
</dbReference>
<dbReference type="OrthoDB" id="5962291at2759"/>
<dbReference type="SUPFAM" id="SSF58100">
    <property type="entry name" value="Bacterial hemolysins"/>
    <property type="match status" value="1"/>
</dbReference>
<evidence type="ECO:0000313" key="3">
    <source>
        <dbReference type="Proteomes" id="UP000225706"/>
    </source>
</evidence>
<evidence type="ECO:0000313" key="2">
    <source>
        <dbReference type="EMBL" id="PFX29360.1"/>
    </source>
</evidence>
<proteinExistence type="predicted"/>
<name>A0A2B4SKG8_STYPI</name>
<accession>A0A2B4SKG8</accession>
<organism evidence="2 3">
    <name type="scientific">Stylophora pistillata</name>
    <name type="common">Smooth cauliflower coral</name>
    <dbReference type="NCBI Taxonomy" id="50429"/>
    <lineage>
        <taxon>Eukaryota</taxon>
        <taxon>Metazoa</taxon>
        <taxon>Cnidaria</taxon>
        <taxon>Anthozoa</taxon>
        <taxon>Hexacorallia</taxon>
        <taxon>Scleractinia</taxon>
        <taxon>Astrocoeniina</taxon>
        <taxon>Pocilloporidae</taxon>
        <taxon>Stylophora</taxon>
    </lineage>
</organism>
<sequence>MSAMERKTKKEVDELRQEVKGMSVDMRMFSLSMRSLYAEKAVGTDEEVAKEFRKLRDDTRNDAMVYIKGILPITTEFITSISAFFDYFDALAFDEWCESISTIHKEAAEYKKLCKTLLKLHQDILVPLKKSRDQAGILVGKIKNLAEEFERKKEALEKKGGTKRVWAIALSFVPAVGAIAGPVLHACGDKDLAEATAAGEQAQIQEAAALIVENTLVPAFEAFIDGISKAAGFFSVMEHELQKFENSAKKSEDDPKFIFFKVMKVEARDMKSVCQVFYAALPDVKTDFDAMPTEGTDRNYVDEWLEKQKKTIQEECKGKLAKNMLSAIAQAVEKN</sequence>
<keyword evidence="3" id="KW-1185">Reference proteome</keyword>
<reference evidence="3" key="1">
    <citation type="journal article" date="2017" name="bioRxiv">
        <title>Comparative analysis of the genomes of Stylophora pistillata and Acropora digitifera provides evidence for extensive differences between species of corals.</title>
        <authorList>
            <person name="Voolstra C.R."/>
            <person name="Li Y."/>
            <person name="Liew Y.J."/>
            <person name="Baumgarten S."/>
            <person name="Zoccola D."/>
            <person name="Flot J.-F."/>
            <person name="Tambutte S."/>
            <person name="Allemand D."/>
            <person name="Aranda M."/>
        </authorList>
    </citation>
    <scope>NUCLEOTIDE SEQUENCE [LARGE SCALE GENOMIC DNA]</scope>
</reference>
<gene>
    <name evidence="2" type="ORF">AWC38_SpisGene5895</name>
</gene>
<protein>
    <submittedName>
        <fullName evidence="2">Uncharacterized protein</fullName>
    </submittedName>
</protein>